<feature type="region of interest" description="Disordered" evidence="1">
    <location>
        <begin position="68"/>
        <end position="89"/>
    </location>
</feature>
<name>A0A0G4FA40_9ALVE</name>
<protein>
    <submittedName>
        <fullName evidence="2">Uncharacterized protein</fullName>
    </submittedName>
</protein>
<dbReference type="VEuPathDB" id="CryptoDB:Cvel_15957"/>
<feature type="region of interest" description="Disordered" evidence="1">
    <location>
        <begin position="1"/>
        <end position="29"/>
    </location>
</feature>
<evidence type="ECO:0000313" key="2">
    <source>
        <dbReference type="EMBL" id="CEM09750.1"/>
    </source>
</evidence>
<accession>A0A0G4FA40</accession>
<organism evidence="2">
    <name type="scientific">Chromera velia CCMP2878</name>
    <dbReference type="NCBI Taxonomy" id="1169474"/>
    <lineage>
        <taxon>Eukaryota</taxon>
        <taxon>Sar</taxon>
        <taxon>Alveolata</taxon>
        <taxon>Colpodellida</taxon>
        <taxon>Chromeraceae</taxon>
        <taxon>Chromera</taxon>
    </lineage>
</organism>
<feature type="compositionally biased region" description="Basic and acidic residues" evidence="1">
    <location>
        <begin position="68"/>
        <end position="79"/>
    </location>
</feature>
<dbReference type="EMBL" id="CDMZ01000229">
    <property type="protein sequence ID" value="CEM09750.1"/>
    <property type="molecule type" value="Genomic_DNA"/>
</dbReference>
<dbReference type="AlphaFoldDB" id="A0A0G4FA40"/>
<reference evidence="2" key="1">
    <citation type="submission" date="2014-11" db="EMBL/GenBank/DDBJ databases">
        <authorList>
            <person name="Otto D Thomas"/>
            <person name="Naeem Raeece"/>
        </authorList>
    </citation>
    <scope>NUCLEOTIDE SEQUENCE</scope>
</reference>
<sequence length="89" mass="10123">MGEDHMTPSPEGSGLDMDQQAWRKRLDERPHHRHDYCEEFVKEDQRVSAPGIDLCPESMGPDAYVEGRTDLAPEREPPTSKDGILTWGM</sequence>
<gene>
    <name evidence="2" type="ORF">Cvel_15957</name>
</gene>
<evidence type="ECO:0000256" key="1">
    <source>
        <dbReference type="SAM" id="MobiDB-lite"/>
    </source>
</evidence>
<proteinExistence type="predicted"/>